<keyword evidence="3" id="KW-1185">Reference proteome</keyword>
<dbReference type="Proteomes" id="UP000367750">
    <property type="component" value="Unassembled WGS sequence"/>
</dbReference>
<dbReference type="OrthoDB" id="9128994at2"/>
<organism evidence="2 3">
    <name type="scientific">Paenibacillus spiritus</name>
    <dbReference type="NCBI Taxonomy" id="2496557"/>
    <lineage>
        <taxon>Bacteria</taxon>
        <taxon>Bacillati</taxon>
        <taxon>Bacillota</taxon>
        <taxon>Bacilli</taxon>
        <taxon>Bacillales</taxon>
        <taxon>Paenibacillaceae</taxon>
        <taxon>Paenibacillus</taxon>
    </lineage>
</organism>
<accession>A0A5J5GGE3</accession>
<evidence type="ECO:0000313" key="2">
    <source>
        <dbReference type="EMBL" id="KAA9007289.1"/>
    </source>
</evidence>
<proteinExistence type="predicted"/>
<feature type="coiled-coil region" evidence="1">
    <location>
        <begin position="217"/>
        <end position="249"/>
    </location>
</feature>
<dbReference type="EMBL" id="VYKK01000004">
    <property type="protein sequence ID" value="KAA9007289.1"/>
    <property type="molecule type" value="Genomic_DNA"/>
</dbReference>
<evidence type="ECO:0000313" key="3">
    <source>
        <dbReference type="Proteomes" id="UP000367750"/>
    </source>
</evidence>
<evidence type="ECO:0000256" key="1">
    <source>
        <dbReference type="SAM" id="Coils"/>
    </source>
</evidence>
<sequence length="359" mass="42777">MGVWESDTLEKNFNEIIKEIEKMKDITTSKFKKLEESTGLTKIQKFTPLHLSTFSARLSEKSEWWDSKPILRVEWKGYDTDKYIEQKGMAKGMRFEKNYHYVYIYFDETDTTQLDSLILFINAIAESEKETHIENVEKLKINQATEKKVFDILEQIGISSSYYGYKTNRSKDTTKMYYNFPSEIKKQIPTQYSENRLEELRKSVIEQIKKIWNTQVIKMREERVKKEKIEKEKEQNKKLALLLAKYDLELDDSWDDLLSAIVKQNKYLRLAHYLEKNRNDWSNGCDYAETGLGYFNVENELDQDIEDDIYSYTGENWNGDGRVFRDCNYNFSVLYNIVADQDPQLYKDYEVVKANIEEY</sequence>
<reference evidence="2 3" key="1">
    <citation type="submission" date="2019-09" db="EMBL/GenBank/DDBJ databases">
        <title>Bacillus ochoae sp. nov., Paenibacillus whitsoniae sp. nov., Paenibacillus spiritus sp. nov. Isolated from the Mars Exploration Rover during spacecraft assembly.</title>
        <authorList>
            <person name="Seuylemezian A."/>
            <person name="Vaishampayan P."/>
        </authorList>
    </citation>
    <scope>NUCLEOTIDE SEQUENCE [LARGE SCALE GENOMIC DNA]</scope>
    <source>
        <strain evidence="2 3">MER_111</strain>
    </source>
</reference>
<name>A0A5J5GGE3_9BACL</name>
<dbReference type="RefSeq" id="WP_150456579.1">
    <property type="nucleotide sequence ID" value="NZ_VYKK01000004.1"/>
</dbReference>
<protein>
    <submittedName>
        <fullName evidence="2">Uncharacterized protein</fullName>
    </submittedName>
</protein>
<keyword evidence="1" id="KW-0175">Coiled coil</keyword>
<feature type="coiled-coil region" evidence="1">
    <location>
        <begin position="6"/>
        <end position="37"/>
    </location>
</feature>
<comment type="caution">
    <text evidence="2">The sequence shown here is derived from an EMBL/GenBank/DDBJ whole genome shotgun (WGS) entry which is preliminary data.</text>
</comment>
<gene>
    <name evidence="2" type="ORF">F4V43_02035</name>
</gene>
<dbReference type="AlphaFoldDB" id="A0A5J5GGE3"/>